<reference evidence="2 3" key="1">
    <citation type="submission" date="2023-12" db="EMBL/GenBank/DDBJ databases">
        <title>Genome sequencing and assembly of bacterial species from a model synthetic community.</title>
        <authorList>
            <person name="Hogle S.L."/>
        </authorList>
    </citation>
    <scope>NUCLEOTIDE SEQUENCE [LARGE SCALE GENOMIC DNA]</scope>
    <source>
        <strain evidence="2 3">HAMBI_3031</strain>
    </source>
</reference>
<sequence length="139" mass="15489">MKPYFVLFVIALFLNACTGSKSVVTPPHAISLQVNEKATYQNVVITLKEINESRCPMNARCIRAGEAVAVLNVVVDGKTERNVQLCTGPDCERRSLNAAYTLSLEDQKYLFRLDSITPDPTKTLEKPIQRAYISLEPSK</sequence>
<name>A0ABZ0WCV0_9BACT</name>
<gene>
    <name evidence="2" type="ORF">U0035_09185</name>
</gene>
<dbReference type="RefSeq" id="WP_114792020.1">
    <property type="nucleotide sequence ID" value="NZ_CP139960.1"/>
</dbReference>
<evidence type="ECO:0000313" key="3">
    <source>
        <dbReference type="Proteomes" id="UP001325680"/>
    </source>
</evidence>
<organism evidence="2 3">
    <name type="scientific">Niabella yanshanensis</name>
    <dbReference type="NCBI Taxonomy" id="577386"/>
    <lineage>
        <taxon>Bacteria</taxon>
        <taxon>Pseudomonadati</taxon>
        <taxon>Bacteroidota</taxon>
        <taxon>Chitinophagia</taxon>
        <taxon>Chitinophagales</taxon>
        <taxon>Chitinophagaceae</taxon>
        <taxon>Niabella</taxon>
    </lineage>
</organism>
<evidence type="ECO:0000313" key="2">
    <source>
        <dbReference type="EMBL" id="WQD40316.1"/>
    </source>
</evidence>
<protein>
    <recommendedName>
        <fullName evidence="4">DUF4377 domain-containing protein</fullName>
    </recommendedName>
</protein>
<keyword evidence="1" id="KW-0732">Signal</keyword>
<evidence type="ECO:0008006" key="4">
    <source>
        <dbReference type="Google" id="ProtNLM"/>
    </source>
</evidence>
<dbReference type="EMBL" id="CP139960">
    <property type="protein sequence ID" value="WQD40316.1"/>
    <property type="molecule type" value="Genomic_DNA"/>
</dbReference>
<feature type="signal peptide" evidence="1">
    <location>
        <begin position="1"/>
        <end position="18"/>
    </location>
</feature>
<keyword evidence="3" id="KW-1185">Reference proteome</keyword>
<proteinExistence type="predicted"/>
<accession>A0ABZ0WCV0</accession>
<feature type="chain" id="PRO_5045781032" description="DUF4377 domain-containing protein" evidence="1">
    <location>
        <begin position="19"/>
        <end position="139"/>
    </location>
</feature>
<evidence type="ECO:0000256" key="1">
    <source>
        <dbReference type="SAM" id="SignalP"/>
    </source>
</evidence>
<dbReference type="Proteomes" id="UP001325680">
    <property type="component" value="Chromosome"/>
</dbReference>